<dbReference type="Proteomes" id="UP000030765">
    <property type="component" value="Unassembled WGS sequence"/>
</dbReference>
<keyword evidence="3" id="KW-0378">Hydrolase</keyword>
<dbReference type="GO" id="GO:0008233">
    <property type="term" value="F:peptidase activity"/>
    <property type="evidence" value="ECO:0007669"/>
    <property type="project" value="UniProtKB-KW"/>
</dbReference>
<feature type="transmembrane region" description="Helical" evidence="2">
    <location>
        <begin position="70"/>
        <end position="89"/>
    </location>
</feature>
<dbReference type="AlphaFoldDB" id="A0A084WQS0"/>
<protein>
    <submittedName>
        <fullName evidence="3 4">ATP-dependent protease</fullName>
    </submittedName>
</protein>
<name>A0A084WQS0_ANOSI</name>
<evidence type="ECO:0000256" key="1">
    <source>
        <dbReference type="SAM" id="MobiDB-lite"/>
    </source>
</evidence>
<dbReference type="VEuPathDB" id="VectorBase:ASIS010109"/>
<sequence length="182" mass="20339">MTFPRHFPSDSSCAHHRMCVTEDREPGGSMAVKCANDWRPPSELAANGQQRITSRPSRSSRERRRRRRRGNLSSTALLGAILMMLAVGVRSIGASYSDTDDLINELDRPMIAAPESHYGSNCVDVCEDCFRSLGSEFQGWSDSTRLLRHGRALEYVLGFFRHKNSRAPQETVTTVAASSRVH</sequence>
<dbReference type="VEuPathDB" id="VectorBase:ASIC020825"/>
<keyword evidence="2" id="KW-0812">Transmembrane</keyword>
<accession>A0A084WQS0</accession>
<keyword evidence="5" id="KW-1185">Reference proteome</keyword>
<proteinExistence type="predicted"/>
<evidence type="ECO:0000256" key="2">
    <source>
        <dbReference type="SAM" id="Phobius"/>
    </source>
</evidence>
<reference evidence="4" key="2">
    <citation type="submission" date="2020-05" db="UniProtKB">
        <authorList>
            <consortium name="EnsemblMetazoa"/>
        </authorList>
    </citation>
    <scope>IDENTIFICATION</scope>
</reference>
<dbReference type="EMBL" id="ATLV01025683">
    <property type="status" value="NOT_ANNOTATED_CDS"/>
    <property type="molecule type" value="Genomic_DNA"/>
</dbReference>
<dbReference type="GO" id="GO:0006508">
    <property type="term" value="P:proteolysis"/>
    <property type="evidence" value="ECO:0007669"/>
    <property type="project" value="UniProtKB-KW"/>
</dbReference>
<feature type="region of interest" description="Disordered" evidence="1">
    <location>
        <begin position="42"/>
        <end position="70"/>
    </location>
</feature>
<gene>
    <name evidence="3" type="ORF">ZHAS_00020825</name>
</gene>
<feature type="compositionally biased region" description="Basic residues" evidence="1">
    <location>
        <begin position="61"/>
        <end position="70"/>
    </location>
</feature>
<keyword evidence="2" id="KW-0472">Membrane</keyword>
<keyword evidence="3" id="KW-0645">Protease</keyword>
<evidence type="ECO:0000313" key="5">
    <source>
        <dbReference type="Proteomes" id="UP000030765"/>
    </source>
</evidence>
<dbReference type="EMBL" id="KE525398">
    <property type="protein sequence ID" value="KFB52564.1"/>
    <property type="molecule type" value="Genomic_DNA"/>
</dbReference>
<evidence type="ECO:0000313" key="4">
    <source>
        <dbReference type="EnsemblMetazoa" id="ASIC020825-PA"/>
    </source>
</evidence>
<keyword evidence="2" id="KW-1133">Transmembrane helix</keyword>
<organism evidence="3">
    <name type="scientific">Anopheles sinensis</name>
    <name type="common">Mosquito</name>
    <dbReference type="NCBI Taxonomy" id="74873"/>
    <lineage>
        <taxon>Eukaryota</taxon>
        <taxon>Metazoa</taxon>
        <taxon>Ecdysozoa</taxon>
        <taxon>Arthropoda</taxon>
        <taxon>Hexapoda</taxon>
        <taxon>Insecta</taxon>
        <taxon>Pterygota</taxon>
        <taxon>Neoptera</taxon>
        <taxon>Endopterygota</taxon>
        <taxon>Diptera</taxon>
        <taxon>Nematocera</taxon>
        <taxon>Culicoidea</taxon>
        <taxon>Culicidae</taxon>
        <taxon>Anophelinae</taxon>
        <taxon>Anopheles</taxon>
    </lineage>
</organism>
<dbReference type="EnsemblMetazoa" id="ASIC020825-RA">
    <property type="protein sequence ID" value="ASIC020825-PA"/>
    <property type="gene ID" value="ASIC020825"/>
</dbReference>
<evidence type="ECO:0000313" key="3">
    <source>
        <dbReference type="EMBL" id="KFB52564.1"/>
    </source>
</evidence>
<reference evidence="3 5" key="1">
    <citation type="journal article" date="2014" name="BMC Genomics">
        <title>Genome sequence of Anopheles sinensis provides insight into genetics basis of mosquito competence for malaria parasites.</title>
        <authorList>
            <person name="Zhou D."/>
            <person name="Zhang D."/>
            <person name="Ding G."/>
            <person name="Shi L."/>
            <person name="Hou Q."/>
            <person name="Ye Y."/>
            <person name="Xu Y."/>
            <person name="Zhou H."/>
            <person name="Xiong C."/>
            <person name="Li S."/>
            <person name="Yu J."/>
            <person name="Hong S."/>
            <person name="Yu X."/>
            <person name="Zou P."/>
            <person name="Chen C."/>
            <person name="Chang X."/>
            <person name="Wang W."/>
            <person name="Lv Y."/>
            <person name="Sun Y."/>
            <person name="Ma L."/>
            <person name="Shen B."/>
            <person name="Zhu C."/>
        </authorList>
    </citation>
    <scope>NUCLEOTIDE SEQUENCE [LARGE SCALE GENOMIC DNA]</scope>
</reference>